<gene>
    <name evidence="2" type="ORF">NIES46_16210</name>
</gene>
<dbReference type="InterPro" id="IPR036059">
    <property type="entry name" value="TldD/PmbA_sf"/>
</dbReference>
<dbReference type="Pfam" id="PF19289">
    <property type="entry name" value="PmbA_TldD_3rd"/>
    <property type="match status" value="1"/>
</dbReference>
<proteinExistence type="predicted"/>
<sequence length="432" mass="47019">MTHDQIAEQLLELAAKAGAEVAEVFRATSQARPLFFEANRLKQIERIESEGIVLRLWRDGCPGLAVAHGAVPPQKLVERAIALSALNHPETITIADDTSLNHYPAIGNSIELEQLMAWGKETISCIRDIYPDIICSGEWDCEVESTRLINSRGLDCSHTDTTLSAYLETELVQENDFLYISDGQTQRGSLEPQLLSQRILQRLEWARENAPPLVGRVPILFTAKAADMLWGTVSAALNGKQVLERSSPWSDRLGTQVVSTSLTLSQKPALGPFSCPFDDEGIPTRPIVFIQDGILKLFYTDLTTGRTLGSGTTGNGFRANLNSYPTPGLFNLLIEPGRDSMQDLIKQLDHGLIIDQMLGAAAGITGEFSVNVDLGYRIENGHVVGRVKNTMVSGNVYTALKQVVNVGGDANWNGSIYTPSVIVEGLSVTASS</sequence>
<name>A0A5M3T6Q6_LIMPL</name>
<evidence type="ECO:0000313" key="3">
    <source>
        <dbReference type="Proteomes" id="UP000326169"/>
    </source>
</evidence>
<dbReference type="GeneID" id="301682480"/>
<keyword evidence="3" id="KW-1185">Reference proteome</keyword>
<dbReference type="InterPro" id="IPR035068">
    <property type="entry name" value="TldD/PmbA_N"/>
</dbReference>
<protein>
    <recommendedName>
        <fullName evidence="1">Metalloprotease TldD/E C-terminal domain-containing protein</fullName>
    </recommendedName>
</protein>
<reference evidence="2 3" key="1">
    <citation type="journal article" date="2019" name="J Genomics">
        <title>The Draft Genome of a Hydrogen-producing Cyanobacterium, Arthrospira platensis NIES-46.</title>
        <authorList>
            <person name="Suzuki S."/>
            <person name="Yamaguchi H."/>
            <person name="Kawachi M."/>
        </authorList>
    </citation>
    <scope>NUCLEOTIDE SEQUENCE [LARGE SCALE GENOMIC DNA]</scope>
    <source>
        <strain evidence="2 3">NIES-46</strain>
    </source>
</reference>
<accession>A0A5M3T6Q6</accession>
<dbReference type="SUPFAM" id="SSF111283">
    <property type="entry name" value="Putative modulator of DNA gyrase, PmbA/TldD"/>
    <property type="match status" value="1"/>
</dbReference>
<dbReference type="Gene3D" id="3.30.2290.10">
    <property type="entry name" value="PmbA/TldD superfamily"/>
    <property type="match status" value="1"/>
</dbReference>
<organism evidence="2 3">
    <name type="scientific">Limnospira platensis NIES-46</name>
    <dbReference type="NCBI Taxonomy" id="1236695"/>
    <lineage>
        <taxon>Bacteria</taxon>
        <taxon>Bacillati</taxon>
        <taxon>Cyanobacteriota</taxon>
        <taxon>Cyanophyceae</taxon>
        <taxon>Oscillatoriophycideae</taxon>
        <taxon>Oscillatoriales</taxon>
        <taxon>Sirenicapillariaceae</taxon>
        <taxon>Limnospira</taxon>
    </lineage>
</organism>
<evidence type="ECO:0000313" key="2">
    <source>
        <dbReference type="EMBL" id="GCE93570.1"/>
    </source>
</evidence>
<dbReference type="Proteomes" id="UP000326169">
    <property type="component" value="Unassembled WGS sequence"/>
</dbReference>
<dbReference type="InterPro" id="IPR047657">
    <property type="entry name" value="PmbA"/>
</dbReference>
<dbReference type="RefSeq" id="WP_014274724.1">
    <property type="nucleotide sequence ID" value="NZ_BIMW01000075.1"/>
</dbReference>
<comment type="caution">
    <text evidence="2">The sequence shown here is derived from an EMBL/GenBank/DDBJ whole genome shotgun (WGS) entry which is preliminary data.</text>
</comment>
<evidence type="ECO:0000259" key="1">
    <source>
        <dbReference type="Pfam" id="PF19289"/>
    </source>
</evidence>
<dbReference type="PANTHER" id="PTHR43421">
    <property type="entry name" value="METALLOPROTEASE PMBA"/>
    <property type="match status" value="1"/>
</dbReference>
<dbReference type="InterPro" id="IPR045569">
    <property type="entry name" value="Metalloprtase-TldD/E_C"/>
</dbReference>
<feature type="domain" description="Metalloprotease TldD/E C-terminal" evidence="1">
    <location>
        <begin position="215"/>
        <end position="429"/>
    </location>
</feature>
<dbReference type="EMBL" id="BIMW01000075">
    <property type="protein sequence ID" value="GCE93570.1"/>
    <property type="molecule type" value="Genomic_DNA"/>
</dbReference>
<dbReference type="PANTHER" id="PTHR43421:SF1">
    <property type="entry name" value="METALLOPROTEASE PMBA"/>
    <property type="match status" value="1"/>
</dbReference>